<sequence length="84" mass="9365">MGLRIAQQFLIGHRRFRRSLMEGGKVIEILLQGPADRLIHDLGHRPVGASGFNTQGLVDFRPEVDGKKLPPGESKETNAFDDKK</sequence>
<proteinExistence type="predicted"/>
<name>A0A450TKW7_9GAMM</name>
<dbReference type="EMBL" id="CAADEZ010000420">
    <property type="protein sequence ID" value="VFJ66613.1"/>
    <property type="molecule type" value="Genomic_DNA"/>
</dbReference>
<organism evidence="3">
    <name type="scientific">Candidatus Kentrum sp. FM</name>
    <dbReference type="NCBI Taxonomy" id="2126340"/>
    <lineage>
        <taxon>Bacteria</taxon>
        <taxon>Pseudomonadati</taxon>
        <taxon>Pseudomonadota</taxon>
        <taxon>Gammaproteobacteria</taxon>
        <taxon>Candidatus Kentrum</taxon>
    </lineage>
</organism>
<dbReference type="AlphaFoldDB" id="A0A450TKW7"/>
<reference evidence="3" key="1">
    <citation type="submission" date="2019-02" db="EMBL/GenBank/DDBJ databases">
        <authorList>
            <person name="Gruber-Vodicka R. H."/>
            <person name="Seah K. B. B."/>
        </authorList>
    </citation>
    <scope>NUCLEOTIDE SEQUENCE</scope>
    <source>
        <strain evidence="2">BECK_BZ163</strain>
        <strain evidence="4">BECK_BZ164</strain>
        <strain evidence="3">BECK_BZ165</strain>
    </source>
</reference>
<protein>
    <submittedName>
        <fullName evidence="3">Uncharacterized protein</fullName>
    </submittedName>
</protein>
<gene>
    <name evidence="2" type="ORF">BECKFM1743A_GA0114220_104204</name>
    <name evidence="4" type="ORF">BECKFM1743B_GA0114221_104164</name>
    <name evidence="3" type="ORF">BECKFM1743C_GA0114222_104834</name>
</gene>
<evidence type="ECO:0000313" key="2">
    <source>
        <dbReference type="EMBL" id="VFJ66613.1"/>
    </source>
</evidence>
<evidence type="ECO:0000313" key="4">
    <source>
        <dbReference type="EMBL" id="VFK16381.1"/>
    </source>
</evidence>
<dbReference type="EMBL" id="CAADFL010000416">
    <property type="protein sequence ID" value="VFK16381.1"/>
    <property type="molecule type" value="Genomic_DNA"/>
</dbReference>
<evidence type="ECO:0000256" key="1">
    <source>
        <dbReference type="SAM" id="MobiDB-lite"/>
    </source>
</evidence>
<evidence type="ECO:0000313" key="3">
    <source>
        <dbReference type="EMBL" id="VFJ68346.1"/>
    </source>
</evidence>
<dbReference type="EMBL" id="CAADFA010000483">
    <property type="protein sequence ID" value="VFJ68346.1"/>
    <property type="molecule type" value="Genomic_DNA"/>
</dbReference>
<accession>A0A450TKW7</accession>
<feature type="region of interest" description="Disordered" evidence="1">
    <location>
        <begin position="62"/>
        <end position="84"/>
    </location>
</feature>